<keyword evidence="5 6" id="KW-0472">Membrane</keyword>
<evidence type="ECO:0000256" key="1">
    <source>
        <dbReference type="ARBA" id="ARBA00004141"/>
    </source>
</evidence>
<evidence type="ECO:0000256" key="3">
    <source>
        <dbReference type="ARBA" id="ARBA00022692"/>
    </source>
</evidence>
<reference evidence="7" key="1">
    <citation type="submission" date="2024-05" db="EMBL/GenBank/DDBJ databases">
        <authorList>
            <person name="Cai S.Y."/>
            <person name="Jin L.M."/>
            <person name="Li H.R."/>
        </authorList>
    </citation>
    <scope>NUCLEOTIDE SEQUENCE</scope>
    <source>
        <strain evidence="7">A5-74</strain>
    </source>
</reference>
<evidence type="ECO:0000256" key="4">
    <source>
        <dbReference type="ARBA" id="ARBA00022989"/>
    </source>
</evidence>
<feature type="transmembrane region" description="Helical" evidence="6">
    <location>
        <begin position="209"/>
        <end position="228"/>
    </location>
</feature>
<feature type="transmembrane region" description="Helical" evidence="6">
    <location>
        <begin position="173"/>
        <end position="202"/>
    </location>
</feature>
<gene>
    <name evidence="7" type="ORF">ABLG96_12895</name>
</gene>
<comment type="subcellular location">
    <subcellularLocation>
        <location evidence="6">Cell membrane</location>
        <topology evidence="6">Multi-pass membrane protein</topology>
    </subcellularLocation>
    <subcellularLocation>
        <location evidence="1">Membrane</location>
        <topology evidence="1">Multi-pass membrane protein</topology>
    </subcellularLocation>
</comment>
<feature type="transmembrane region" description="Helical" evidence="6">
    <location>
        <begin position="43"/>
        <end position="62"/>
    </location>
</feature>
<keyword evidence="3 6" id="KW-0812">Transmembrane</keyword>
<dbReference type="AlphaFoldDB" id="A0AAU8DK74"/>
<evidence type="ECO:0000313" key="7">
    <source>
        <dbReference type="EMBL" id="XCG62171.1"/>
    </source>
</evidence>
<name>A0AAU8DK74_9ACTN</name>
<dbReference type="InterPro" id="IPR051598">
    <property type="entry name" value="TSUP/Inactive_protease-like"/>
</dbReference>
<organism evidence="7">
    <name type="scientific">Nakamurella sp. A5-74</name>
    <dbReference type="NCBI Taxonomy" id="3158264"/>
    <lineage>
        <taxon>Bacteria</taxon>
        <taxon>Bacillati</taxon>
        <taxon>Actinomycetota</taxon>
        <taxon>Actinomycetes</taxon>
        <taxon>Nakamurellales</taxon>
        <taxon>Nakamurellaceae</taxon>
        <taxon>Nakamurella</taxon>
    </lineage>
</organism>
<evidence type="ECO:0000256" key="2">
    <source>
        <dbReference type="ARBA" id="ARBA00009142"/>
    </source>
</evidence>
<keyword evidence="4 6" id="KW-1133">Transmembrane helix</keyword>
<feature type="transmembrane region" description="Helical" evidence="6">
    <location>
        <begin position="6"/>
        <end position="36"/>
    </location>
</feature>
<sequence length="290" mass="29292">MTVWIALGLGVLIGAFLGALGGGGAILTVPALVYLLHQTAQDATTSSVIIVGAAAVTGMIGYARSGHVRWRLGLVFGAAGILTAYAGTALDRQVDQHCLLIGFAAVTLAAATAMLLRSPTRTEVSAEPVPVTAGTAPIPLVGDTAGDPPAAGVSTDPALPGFPRWFARPAVKIILAGLGVGFLTGFFGVGGGFVIVPALVLLFGLPMPVAAATSLLIIAVNSVVSLAARVSTAHFNWSIIVPFTIAAMTASLAGKLIAGRLPDKILTRTFAVLLIAIGVFVAVQNITQLA</sequence>
<feature type="transmembrane region" description="Helical" evidence="6">
    <location>
        <begin position="265"/>
        <end position="286"/>
    </location>
</feature>
<feature type="transmembrane region" description="Helical" evidence="6">
    <location>
        <begin position="68"/>
        <end position="86"/>
    </location>
</feature>
<feature type="transmembrane region" description="Helical" evidence="6">
    <location>
        <begin position="98"/>
        <end position="116"/>
    </location>
</feature>
<dbReference type="RefSeq" id="WP_353647786.1">
    <property type="nucleotide sequence ID" value="NZ_CP159218.1"/>
</dbReference>
<evidence type="ECO:0000256" key="5">
    <source>
        <dbReference type="ARBA" id="ARBA00023136"/>
    </source>
</evidence>
<dbReference type="EMBL" id="CP159218">
    <property type="protein sequence ID" value="XCG62171.1"/>
    <property type="molecule type" value="Genomic_DNA"/>
</dbReference>
<evidence type="ECO:0000256" key="6">
    <source>
        <dbReference type="RuleBase" id="RU363041"/>
    </source>
</evidence>
<dbReference type="Pfam" id="PF01925">
    <property type="entry name" value="TauE"/>
    <property type="match status" value="1"/>
</dbReference>
<dbReference type="PANTHER" id="PTHR43701:SF2">
    <property type="entry name" value="MEMBRANE TRANSPORTER PROTEIN YJNA-RELATED"/>
    <property type="match status" value="1"/>
</dbReference>
<protein>
    <recommendedName>
        <fullName evidence="6">Probable membrane transporter protein</fullName>
    </recommendedName>
</protein>
<keyword evidence="6" id="KW-1003">Cell membrane</keyword>
<dbReference type="PANTHER" id="PTHR43701">
    <property type="entry name" value="MEMBRANE TRANSPORTER PROTEIN MJ0441-RELATED"/>
    <property type="match status" value="1"/>
</dbReference>
<proteinExistence type="inferred from homology"/>
<feature type="transmembrane region" description="Helical" evidence="6">
    <location>
        <begin position="234"/>
        <end position="253"/>
    </location>
</feature>
<dbReference type="InterPro" id="IPR002781">
    <property type="entry name" value="TM_pro_TauE-like"/>
</dbReference>
<accession>A0AAU8DK74</accession>
<comment type="similarity">
    <text evidence="2 6">Belongs to the 4-toluene sulfonate uptake permease (TSUP) (TC 2.A.102) family.</text>
</comment>
<dbReference type="GO" id="GO:0005886">
    <property type="term" value="C:plasma membrane"/>
    <property type="evidence" value="ECO:0007669"/>
    <property type="project" value="UniProtKB-SubCell"/>
</dbReference>